<name>A0ABT0PCJ3_9GAMM</name>
<dbReference type="PANTHER" id="PTHR44196">
    <property type="entry name" value="DEHYDROGENASE/REDUCTASE SDR FAMILY MEMBER 7B"/>
    <property type="match status" value="1"/>
</dbReference>
<dbReference type="InterPro" id="IPR020904">
    <property type="entry name" value="Sc_DH/Rdtase_CS"/>
</dbReference>
<gene>
    <name evidence="5" type="ORF">M3P05_03985</name>
</gene>
<dbReference type="SUPFAM" id="SSF51735">
    <property type="entry name" value="NAD(P)-binding Rossmann-fold domains"/>
    <property type="match status" value="1"/>
</dbReference>
<dbReference type="NCBIfam" id="NF004825">
    <property type="entry name" value="PRK06181.1"/>
    <property type="match status" value="1"/>
</dbReference>
<evidence type="ECO:0000256" key="1">
    <source>
        <dbReference type="ARBA" id="ARBA00006484"/>
    </source>
</evidence>
<dbReference type="InterPro" id="IPR057326">
    <property type="entry name" value="KR_dom"/>
</dbReference>
<dbReference type="RefSeq" id="WP_249697979.1">
    <property type="nucleotide sequence ID" value="NZ_JAMFLX010000004.1"/>
</dbReference>
<keyword evidence="2" id="KW-0560">Oxidoreductase</keyword>
<dbReference type="InterPro" id="IPR036291">
    <property type="entry name" value="NAD(P)-bd_dom_sf"/>
</dbReference>
<evidence type="ECO:0000256" key="2">
    <source>
        <dbReference type="ARBA" id="ARBA00023002"/>
    </source>
</evidence>
<dbReference type="Proteomes" id="UP001203338">
    <property type="component" value="Unassembled WGS sequence"/>
</dbReference>
<dbReference type="EMBL" id="JAMFLX010000004">
    <property type="protein sequence ID" value="MCL6269102.1"/>
    <property type="molecule type" value="Genomic_DNA"/>
</dbReference>
<dbReference type="Pfam" id="PF00106">
    <property type="entry name" value="adh_short"/>
    <property type="match status" value="1"/>
</dbReference>
<evidence type="ECO:0000313" key="6">
    <source>
        <dbReference type="Proteomes" id="UP001203338"/>
    </source>
</evidence>
<protein>
    <submittedName>
        <fullName evidence="5">SDR family oxidoreductase</fullName>
    </submittedName>
</protein>
<feature type="domain" description="Ketoreductase" evidence="4">
    <location>
        <begin position="7"/>
        <end position="189"/>
    </location>
</feature>
<dbReference type="PRINTS" id="PR00081">
    <property type="entry name" value="GDHRDH"/>
</dbReference>
<proteinExistence type="inferred from homology"/>
<dbReference type="PANTHER" id="PTHR44196:SF1">
    <property type="entry name" value="DEHYDROGENASE_REDUCTASE SDR FAMILY MEMBER 7B"/>
    <property type="match status" value="1"/>
</dbReference>
<dbReference type="PROSITE" id="PS00061">
    <property type="entry name" value="ADH_SHORT"/>
    <property type="match status" value="1"/>
</dbReference>
<keyword evidence="6" id="KW-1185">Reference proteome</keyword>
<comment type="caution">
    <text evidence="5">The sequence shown here is derived from an EMBL/GenBank/DDBJ whole genome shotgun (WGS) entry which is preliminary data.</text>
</comment>
<reference evidence="5 6" key="1">
    <citation type="submission" date="2022-05" db="EMBL/GenBank/DDBJ databases">
        <authorList>
            <person name="Park J.-S."/>
        </authorList>
    </citation>
    <scope>NUCLEOTIDE SEQUENCE [LARGE SCALE GENOMIC DNA]</scope>
    <source>
        <strain evidence="5 6">2012CJ34-2</strain>
    </source>
</reference>
<evidence type="ECO:0000313" key="5">
    <source>
        <dbReference type="EMBL" id="MCL6269102.1"/>
    </source>
</evidence>
<dbReference type="Gene3D" id="3.40.50.720">
    <property type="entry name" value="NAD(P)-binding Rossmann-like Domain"/>
    <property type="match status" value="1"/>
</dbReference>
<evidence type="ECO:0000256" key="3">
    <source>
        <dbReference type="RuleBase" id="RU000363"/>
    </source>
</evidence>
<dbReference type="InterPro" id="IPR002347">
    <property type="entry name" value="SDR_fam"/>
</dbReference>
<dbReference type="PRINTS" id="PR00080">
    <property type="entry name" value="SDRFAMILY"/>
</dbReference>
<accession>A0ABT0PCJ3</accession>
<comment type="similarity">
    <text evidence="1 3">Belongs to the short-chain dehydrogenases/reductases (SDR) family.</text>
</comment>
<evidence type="ECO:0000259" key="4">
    <source>
        <dbReference type="SMART" id="SM00822"/>
    </source>
</evidence>
<sequence length="269" mass="29774">MPKFLHKTVVITGACAGIGRALALRFGEAGARIALVDIRDEELAAFSEHLESRSVYSKGYHCDTSVREQVKHCFQSIREDFGKIDVLINNAGITHHSAFEETDPDVFQKIMDVNYFGALNCTRSALQSLIENQGQVITMSSMAGFAPLEFRSAYSASKHALHGLFDCLRVELRNKNVNVMLACPGFTATDIYKHALRADGSISSQLQMTGKASAPADVAEEIYQAALKRKRLLILSNVDWRARLFARCVPGFFEKHLAHRISGIARPSE</sequence>
<organism evidence="5 6">
    <name type="scientific">Parendozoicomonas callyspongiae</name>
    <dbReference type="NCBI Taxonomy" id="2942213"/>
    <lineage>
        <taxon>Bacteria</taxon>
        <taxon>Pseudomonadati</taxon>
        <taxon>Pseudomonadota</taxon>
        <taxon>Gammaproteobacteria</taxon>
        <taxon>Oceanospirillales</taxon>
        <taxon>Endozoicomonadaceae</taxon>
        <taxon>Parendozoicomonas</taxon>
    </lineage>
</organism>
<dbReference type="SMART" id="SM00822">
    <property type="entry name" value="PKS_KR"/>
    <property type="match status" value="1"/>
</dbReference>